<comment type="caution">
    <text evidence="2">The sequence shown here is derived from an EMBL/GenBank/DDBJ whole genome shotgun (WGS) entry which is preliminary data.</text>
</comment>
<evidence type="ECO:0000313" key="2">
    <source>
        <dbReference type="EMBL" id="MEQ2291482.1"/>
    </source>
</evidence>
<evidence type="ECO:0000256" key="1">
    <source>
        <dbReference type="SAM" id="Phobius"/>
    </source>
</evidence>
<feature type="transmembrane region" description="Helical" evidence="1">
    <location>
        <begin position="82"/>
        <end position="100"/>
    </location>
</feature>
<keyword evidence="1" id="KW-1133">Transmembrane helix</keyword>
<dbReference type="EMBL" id="JAHRIP010029126">
    <property type="protein sequence ID" value="MEQ2291482.1"/>
    <property type="molecule type" value="Genomic_DNA"/>
</dbReference>
<keyword evidence="3" id="KW-1185">Reference proteome</keyword>
<dbReference type="Proteomes" id="UP001469553">
    <property type="component" value="Unassembled WGS sequence"/>
</dbReference>
<protein>
    <submittedName>
        <fullName evidence="2">Uncharacterized protein</fullName>
    </submittedName>
</protein>
<proteinExistence type="predicted"/>
<name>A0ABV0YCU5_9TELE</name>
<keyword evidence="1" id="KW-0472">Membrane</keyword>
<accession>A0ABV0YCU5</accession>
<keyword evidence="1" id="KW-0812">Transmembrane</keyword>
<reference evidence="2 3" key="1">
    <citation type="submission" date="2021-06" db="EMBL/GenBank/DDBJ databases">
        <authorList>
            <person name="Palmer J.M."/>
        </authorList>
    </citation>
    <scope>NUCLEOTIDE SEQUENCE [LARGE SCALE GENOMIC DNA]</scope>
    <source>
        <strain evidence="2 3">AS_MEX2019</strain>
        <tissue evidence="2">Muscle</tissue>
    </source>
</reference>
<evidence type="ECO:0000313" key="3">
    <source>
        <dbReference type="Proteomes" id="UP001469553"/>
    </source>
</evidence>
<organism evidence="2 3">
    <name type="scientific">Ameca splendens</name>
    <dbReference type="NCBI Taxonomy" id="208324"/>
    <lineage>
        <taxon>Eukaryota</taxon>
        <taxon>Metazoa</taxon>
        <taxon>Chordata</taxon>
        <taxon>Craniata</taxon>
        <taxon>Vertebrata</taxon>
        <taxon>Euteleostomi</taxon>
        <taxon>Actinopterygii</taxon>
        <taxon>Neopterygii</taxon>
        <taxon>Teleostei</taxon>
        <taxon>Neoteleostei</taxon>
        <taxon>Acanthomorphata</taxon>
        <taxon>Ovalentaria</taxon>
        <taxon>Atherinomorphae</taxon>
        <taxon>Cyprinodontiformes</taxon>
        <taxon>Goodeidae</taxon>
        <taxon>Ameca</taxon>
    </lineage>
</organism>
<gene>
    <name evidence="2" type="ORF">AMECASPLE_013756</name>
</gene>
<sequence length="105" mass="12080">MRTKEHTRQIGVSDDGANICVLHKFGLYGGMARRKPMWTESYVKSCLQFASKHVDGQMRTKTNFLTHPKCLEHIISNMDRKMVLGAMLLGCFFFFFIETGKPFQS</sequence>